<dbReference type="STRING" id="1121301.SAMN02745912_02218"/>
<proteinExistence type="predicted"/>
<feature type="coiled-coil region" evidence="1">
    <location>
        <begin position="61"/>
        <end position="88"/>
    </location>
</feature>
<evidence type="ECO:0000256" key="1">
    <source>
        <dbReference type="SAM" id="Coils"/>
    </source>
</evidence>
<feature type="compositionally biased region" description="Gly residues" evidence="2">
    <location>
        <begin position="8"/>
        <end position="20"/>
    </location>
</feature>
<gene>
    <name evidence="3" type="ORF">SAMN02745912_02218</name>
</gene>
<dbReference type="Proteomes" id="UP000184465">
    <property type="component" value="Unassembled WGS sequence"/>
</dbReference>
<evidence type="ECO:0000313" key="3">
    <source>
        <dbReference type="EMBL" id="SHK09189.1"/>
    </source>
</evidence>
<dbReference type="InterPro" id="IPR035205">
    <property type="entry name" value="DUF5320"/>
</dbReference>
<evidence type="ECO:0008006" key="5">
    <source>
        <dbReference type="Google" id="ProtNLM"/>
    </source>
</evidence>
<evidence type="ECO:0000313" key="4">
    <source>
        <dbReference type="Proteomes" id="UP000184465"/>
    </source>
</evidence>
<name>A0A1M6PMJ7_PARC5</name>
<feature type="region of interest" description="Disordered" evidence="2">
    <location>
        <begin position="1"/>
        <end position="38"/>
    </location>
</feature>
<sequence>MPRNDGTGPLGKGPMTGRGLGQCNDGRSFGLGRGGRRAGLGCRRGFGRFFYNYYANPKDQKAILEKEKEILELELKNVNDTLKNYSEDDAK</sequence>
<dbReference type="EMBL" id="FRAG01000025">
    <property type="protein sequence ID" value="SHK09189.1"/>
    <property type="molecule type" value="Genomic_DNA"/>
</dbReference>
<protein>
    <recommendedName>
        <fullName evidence="5">DUF5320 domain-containing protein</fullName>
    </recommendedName>
</protein>
<dbReference type="Pfam" id="PF17253">
    <property type="entry name" value="DUF5320"/>
    <property type="match status" value="1"/>
</dbReference>
<reference evidence="4" key="1">
    <citation type="submission" date="2016-11" db="EMBL/GenBank/DDBJ databases">
        <authorList>
            <person name="Varghese N."/>
            <person name="Submissions S."/>
        </authorList>
    </citation>
    <scope>NUCLEOTIDE SEQUENCE [LARGE SCALE GENOMIC DNA]</scope>
    <source>
        <strain evidence="4">DSM 15212 / CIP 107654 / DViRD3</strain>
    </source>
</reference>
<organism evidence="3 4">
    <name type="scientific">Paramaledivibacter caminithermalis (strain DSM 15212 / CIP 107654 / DViRD3)</name>
    <name type="common">Clostridium caminithermale</name>
    <dbReference type="NCBI Taxonomy" id="1121301"/>
    <lineage>
        <taxon>Bacteria</taxon>
        <taxon>Bacillati</taxon>
        <taxon>Bacillota</taxon>
        <taxon>Clostridia</taxon>
        <taxon>Peptostreptococcales</taxon>
        <taxon>Caminicellaceae</taxon>
        <taxon>Paramaledivibacter</taxon>
    </lineage>
</organism>
<dbReference type="AlphaFoldDB" id="A0A1M6PMJ7"/>
<accession>A0A1M6PMJ7</accession>
<keyword evidence="4" id="KW-1185">Reference proteome</keyword>
<dbReference type="RefSeq" id="WP_073149840.1">
    <property type="nucleotide sequence ID" value="NZ_FRAG01000025.1"/>
</dbReference>
<evidence type="ECO:0000256" key="2">
    <source>
        <dbReference type="SAM" id="MobiDB-lite"/>
    </source>
</evidence>
<keyword evidence="1" id="KW-0175">Coiled coil</keyword>